<feature type="compositionally biased region" description="Low complexity" evidence="1">
    <location>
        <begin position="159"/>
        <end position="176"/>
    </location>
</feature>
<feature type="region of interest" description="Disordered" evidence="1">
    <location>
        <begin position="140"/>
        <end position="176"/>
    </location>
</feature>
<dbReference type="PANTHER" id="PTHR10775:SF185">
    <property type="entry name" value="OS08G0208400 PROTEIN"/>
    <property type="match status" value="1"/>
</dbReference>
<name>A0AAD5J8N9_ACENE</name>
<dbReference type="PANTHER" id="PTHR10775">
    <property type="entry name" value="OS08G0208400 PROTEIN"/>
    <property type="match status" value="1"/>
</dbReference>
<keyword evidence="3" id="KW-1185">Reference proteome</keyword>
<gene>
    <name evidence="2" type="ORF">LWI28_003684</name>
</gene>
<dbReference type="Pfam" id="PF02992">
    <property type="entry name" value="Transposase_21"/>
    <property type="match status" value="1"/>
</dbReference>
<evidence type="ECO:0000256" key="1">
    <source>
        <dbReference type="SAM" id="MobiDB-lite"/>
    </source>
</evidence>
<dbReference type="InterPro" id="IPR004242">
    <property type="entry name" value="Transposase_21"/>
</dbReference>
<sequence>MQWHKRDCVEDGLMRHSADYEAWKNFDNRYPDFASDPHNVRLGLASDGFNPFGTMSISHSTWPVVLMIYNLPHWMCMKQPNFIMSLLIPGPSASGNDIDVYLQPLMDKLKELWDNSLRTFDASTNQNFNMRASLLWTCPPEGGDAATGDGEHNSGGESGSSEYGHGGVSVVTVAEP</sequence>
<evidence type="ECO:0000313" key="3">
    <source>
        <dbReference type="Proteomes" id="UP001064489"/>
    </source>
</evidence>
<accession>A0AAD5J8N9</accession>
<reference evidence="2" key="2">
    <citation type="submission" date="2023-02" db="EMBL/GenBank/DDBJ databases">
        <authorList>
            <person name="Swenson N.G."/>
            <person name="Wegrzyn J.L."/>
            <person name="Mcevoy S.L."/>
        </authorList>
    </citation>
    <scope>NUCLEOTIDE SEQUENCE</scope>
    <source>
        <strain evidence="2">91603</strain>
        <tissue evidence="2">Leaf</tissue>
    </source>
</reference>
<comment type="caution">
    <text evidence="2">The sequence shown here is derived from an EMBL/GenBank/DDBJ whole genome shotgun (WGS) entry which is preliminary data.</text>
</comment>
<organism evidence="2 3">
    <name type="scientific">Acer negundo</name>
    <name type="common">Box elder</name>
    <dbReference type="NCBI Taxonomy" id="4023"/>
    <lineage>
        <taxon>Eukaryota</taxon>
        <taxon>Viridiplantae</taxon>
        <taxon>Streptophyta</taxon>
        <taxon>Embryophyta</taxon>
        <taxon>Tracheophyta</taxon>
        <taxon>Spermatophyta</taxon>
        <taxon>Magnoliopsida</taxon>
        <taxon>eudicotyledons</taxon>
        <taxon>Gunneridae</taxon>
        <taxon>Pentapetalae</taxon>
        <taxon>rosids</taxon>
        <taxon>malvids</taxon>
        <taxon>Sapindales</taxon>
        <taxon>Sapindaceae</taxon>
        <taxon>Hippocastanoideae</taxon>
        <taxon>Acereae</taxon>
        <taxon>Acer</taxon>
    </lineage>
</organism>
<dbReference type="AlphaFoldDB" id="A0AAD5J8N9"/>
<protein>
    <recommendedName>
        <fullName evidence="4">Transposase</fullName>
    </recommendedName>
</protein>
<proteinExistence type="predicted"/>
<dbReference type="EMBL" id="JAJSOW010000004">
    <property type="protein sequence ID" value="KAI9191108.1"/>
    <property type="molecule type" value="Genomic_DNA"/>
</dbReference>
<dbReference type="Proteomes" id="UP001064489">
    <property type="component" value="Chromosome 6"/>
</dbReference>
<evidence type="ECO:0000313" key="2">
    <source>
        <dbReference type="EMBL" id="KAI9191108.1"/>
    </source>
</evidence>
<reference evidence="2" key="1">
    <citation type="journal article" date="2022" name="Plant J.">
        <title>Strategies of tolerance reflected in two North American maple genomes.</title>
        <authorList>
            <person name="McEvoy S.L."/>
            <person name="Sezen U.U."/>
            <person name="Trouern-Trend A."/>
            <person name="McMahon S.M."/>
            <person name="Schaberg P.G."/>
            <person name="Yang J."/>
            <person name="Wegrzyn J.L."/>
            <person name="Swenson N.G."/>
        </authorList>
    </citation>
    <scope>NUCLEOTIDE SEQUENCE</scope>
    <source>
        <strain evidence="2">91603</strain>
    </source>
</reference>
<evidence type="ECO:0008006" key="4">
    <source>
        <dbReference type="Google" id="ProtNLM"/>
    </source>
</evidence>